<feature type="region of interest" description="Disordered" evidence="1">
    <location>
        <begin position="95"/>
        <end position="121"/>
    </location>
</feature>
<protein>
    <submittedName>
        <fullName evidence="2">Uncharacterized protein</fullName>
    </submittedName>
</protein>
<gene>
    <name evidence="2" type="ORF">GEU84_007085</name>
</gene>
<organism evidence="2 3">
    <name type="scientific">Fertoeibacter niger</name>
    <dbReference type="NCBI Taxonomy" id="2656921"/>
    <lineage>
        <taxon>Bacteria</taxon>
        <taxon>Pseudomonadati</taxon>
        <taxon>Pseudomonadota</taxon>
        <taxon>Alphaproteobacteria</taxon>
        <taxon>Rhodobacterales</taxon>
        <taxon>Paracoccaceae</taxon>
        <taxon>Fertoeibacter</taxon>
    </lineage>
</organism>
<reference evidence="2" key="1">
    <citation type="submission" date="2020-05" db="EMBL/GenBank/DDBJ databases">
        <title>Fertoebacter nigrum gen. nov., sp. nov., a new member of the family Rhodobacteraceae.</title>
        <authorList>
            <person name="Szuroczki S."/>
            <person name="Abbaszade G."/>
            <person name="Buni D."/>
            <person name="Schumann P."/>
            <person name="Toth E."/>
        </authorList>
    </citation>
    <scope>NUCLEOTIDE SEQUENCE</scope>
    <source>
        <strain evidence="2">RG-N-1a</strain>
    </source>
</reference>
<evidence type="ECO:0000313" key="3">
    <source>
        <dbReference type="Proteomes" id="UP000484076"/>
    </source>
</evidence>
<evidence type="ECO:0000256" key="1">
    <source>
        <dbReference type="SAM" id="MobiDB-lite"/>
    </source>
</evidence>
<comment type="caution">
    <text evidence="2">The sequence shown here is derived from an EMBL/GenBank/DDBJ whole genome shotgun (WGS) entry which is preliminary data.</text>
</comment>
<dbReference type="EMBL" id="WHUT02000003">
    <property type="protein sequence ID" value="NUB44140.1"/>
    <property type="molecule type" value="Genomic_DNA"/>
</dbReference>
<dbReference type="AlphaFoldDB" id="A0A8X8GZJ3"/>
<feature type="compositionally biased region" description="Polar residues" evidence="1">
    <location>
        <begin position="96"/>
        <end position="121"/>
    </location>
</feature>
<accession>A0A8X8GZJ3</accession>
<keyword evidence="3" id="KW-1185">Reference proteome</keyword>
<dbReference type="Proteomes" id="UP000484076">
    <property type="component" value="Unassembled WGS sequence"/>
</dbReference>
<evidence type="ECO:0000313" key="2">
    <source>
        <dbReference type="EMBL" id="NUB44140.1"/>
    </source>
</evidence>
<sequence length="121" mass="13158">MQDHVEQIFGRYLRLTYDGQPLTSDGLPLHHSSSAMKLVRSLVNSDPAGCADEIIKLMKPFCIRFDVDQVRGQLVALRGNRQGVAQVALDVMRGSASASAPDRQSTISTSKTKTVRSGATQ</sequence>
<name>A0A8X8GZJ3_9RHOB</name>
<proteinExistence type="predicted"/>
<dbReference type="RefSeq" id="WP_152824637.1">
    <property type="nucleotide sequence ID" value="NZ_WHUT02000003.1"/>
</dbReference>